<dbReference type="PROSITE" id="PS50052">
    <property type="entry name" value="GUANYLATE_KINASE_2"/>
    <property type="match status" value="1"/>
</dbReference>
<reference evidence="16" key="1">
    <citation type="submission" date="2016-10" db="EMBL/GenBank/DDBJ databases">
        <authorList>
            <person name="Varghese N."/>
            <person name="Submissions S."/>
        </authorList>
    </citation>
    <scope>NUCLEOTIDE SEQUENCE [LARGE SCALE GENOMIC DNA]</scope>
    <source>
        <strain evidence="16">DSM 16995</strain>
    </source>
</reference>
<organism evidence="15 16">
    <name type="scientific">Maridesulfovibrio ferrireducens</name>
    <dbReference type="NCBI Taxonomy" id="246191"/>
    <lineage>
        <taxon>Bacteria</taxon>
        <taxon>Pseudomonadati</taxon>
        <taxon>Thermodesulfobacteriota</taxon>
        <taxon>Desulfovibrionia</taxon>
        <taxon>Desulfovibrionales</taxon>
        <taxon>Desulfovibrionaceae</taxon>
        <taxon>Maridesulfovibrio</taxon>
    </lineage>
</organism>
<name>A0A1G9JBN1_9BACT</name>
<dbReference type="Proteomes" id="UP000199053">
    <property type="component" value="Unassembled WGS sequence"/>
</dbReference>
<feature type="binding site" evidence="13">
    <location>
        <begin position="18"/>
        <end position="25"/>
    </location>
    <ligand>
        <name>ATP</name>
        <dbReference type="ChEBI" id="CHEBI:30616"/>
    </ligand>
</feature>
<dbReference type="OrthoDB" id="9808150at2"/>
<dbReference type="NCBIfam" id="TIGR03263">
    <property type="entry name" value="guanyl_kin"/>
    <property type="match status" value="1"/>
</dbReference>
<dbReference type="Pfam" id="PF00625">
    <property type="entry name" value="Guanylate_kin"/>
    <property type="match status" value="1"/>
</dbReference>
<dbReference type="GO" id="GO:0004385">
    <property type="term" value="F:GMP kinase activity"/>
    <property type="evidence" value="ECO:0007669"/>
    <property type="project" value="UniProtKB-UniRule"/>
</dbReference>
<accession>A0A1G9JBN1</accession>
<dbReference type="Gene3D" id="3.30.63.10">
    <property type="entry name" value="Guanylate Kinase phosphate binding domain"/>
    <property type="match status" value="1"/>
</dbReference>
<keyword evidence="8 13" id="KW-0547">Nucleotide-binding</keyword>
<keyword evidence="6 13" id="KW-0963">Cytoplasm</keyword>
<keyword evidence="9 13" id="KW-0418">Kinase</keyword>
<dbReference type="SUPFAM" id="SSF52540">
    <property type="entry name" value="P-loop containing nucleoside triphosphate hydrolases"/>
    <property type="match status" value="1"/>
</dbReference>
<evidence type="ECO:0000259" key="14">
    <source>
        <dbReference type="PROSITE" id="PS50052"/>
    </source>
</evidence>
<evidence type="ECO:0000256" key="6">
    <source>
        <dbReference type="ARBA" id="ARBA00022490"/>
    </source>
</evidence>
<dbReference type="RefSeq" id="WP_092162024.1">
    <property type="nucleotide sequence ID" value="NZ_FNGA01000004.1"/>
</dbReference>
<evidence type="ECO:0000256" key="4">
    <source>
        <dbReference type="ARBA" id="ARBA00012961"/>
    </source>
</evidence>
<comment type="subcellular location">
    <subcellularLocation>
        <location evidence="2 13">Cytoplasm</location>
    </subcellularLocation>
</comment>
<evidence type="ECO:0000256" key="9">
    <source>
        <dbReference type="ARBA" id="ARBA00022777"/>
    </source>
</evidence>
<feature type="domain" description="Guanylate kinase-like" evidence="14">
    <location>
        <begin position="11"/>
        <end position="189"/>
    </location>
</feature>
<gene>
    <name evidence="13" type="primary">gmk</name>
    <name evidence="15" type="ORF">SAMN05660337_2721</name>
</gene>
<dbReference type="SMART" id="SM00072">
    <property type="entry name" value="GuKc"/>
    <property type="match status" value="1"/>
</dbReference>
<comment type="function">
    <text evidence="1 13">Essential for recycling GMP and indirectly, cGMP.</text>
</comment>
<dbReference type="AlphaFoldDB" id="A0A1G9JBN1"/>
<dbReference type="GO" id="GO:0005829">
    <property type="term" value="C:cytosol"/>
    <property type="evidence" value="ECO:0007669"/>
    <property type="project" value="TreeGrafter"/>
</dbReference>
<sequence length="210" mass="23755">MIDTRFPSRKGQVLVLCAPSGTGKSTLVKSLRGEFAEVGFSISCTTREPRQGEAHGREYYFLSVEEFKTKRDAGEFAEWAEVHGNFYGTPKKPVEKMLFKGMDILFDIDFQGAMQLMETMSDGIFVFLMPPSYSELKARLEGRNTDSAEVIGRRLRNAMSEMASAPQFEYWIVNDDLDKAYSELRSIYLAGKNRPCTNPGLLESILSTWE</sequence>
<keyword evidence="10 13" id="KW-0067">ATP-binding</keyword>
<evidence type="ECO:0000256" key="3">
    <source>
        <dbReference type="ARBA" id="ARBA00005790"/>
    </source>
</evidence>
<dbReference type="HAMAP" id="MF_00328">
    <property type="entry name" value="Guanylate_kinase"/>
    <property type="match status" value="1"/>
</dbReference>
<dbReference type="EMBL" id="FNGA01000004">
    <property type="protein sequence ID" value="SDL34626.1"/>
    <property type="molecule type" value="Genomic_DNA"/>
</dbReference>
<dbReference type="GO" id="GO:0005524">
    <property type="term" value="F:ATP binding"/>
    <property type="evidence" value="ECO:0007669"/>
    <property type="project" value="UniProtKB-UniRule"/>
</dbReference>
<dbReference type="EC" id="2.7.4.8" evidence="4 13"/>
<evidence type="ECO:0000256" key="5">
    <source>
        <dbReference type="ARBA" id="ARBA00016296"/>
    </source>
</evidence>
<evidence type="ECO:0000313" key="15">
    <source>
        <dbReference type="EMBL" id="SDL34626.1"/>
    </source>
</evidence>
<evidence type="ECO:0000256" key="2">
    <source>
        <dbReference type="ARBA" id="ARBA00004496"/>
    </source>
</evidence>
<dbReference type="InterPro" id="IPR027417">
    <property type="entry name" value="P-loop_NTPase"/>
</dbReference>
<keyword evidence="7 13" id="KW-0808">Transferase</keyword>
<comment type="similarity">
    <text evidence="3 13">Belongs to the guanylate kinase family.</text>
</comment>
<dbReference type="PANTHER" id="PTHR23117">
    <property type="entry name" value="GUANYLATE KINASE-RELATED"/>
    <property type="match status" value="1"/>
</dbReference>
<dbReference type="FunFam" id="3.30.63.10:FF:000005">
    <property type="entry name" value="Guanylate kinase"/>
    <property type="match status" value="1"/>
</dbReference>
<evidence type="ECO:0000256" key="12">
    <source>
        <dbReference type="ARBA" id="ARBA00048594"/>
    </source>
</evidence>
<dbReference type="Gene3D" id="3.40.50.300">
    <property type="entry name" value="P-loop containing nucleotide triphosphate hydrolases"/>
    <property type="match status" value="1"/>
</dbReference>
<keyword evidence="16" id="KW-1185">Reference proteome</keyword>
<dbReference type="InterPro" id="IPR008145">
    <property type="entry name" value="GK/Ca_channel_bsu"/>
</dbReference>
<dbReference type="CDD" id="cd00071">
    <property type="entry name" value="GMPK"/>
    <property type="match status" value="1"/>
</dbReference>
<dbReference type="PANTHER" id="PTHR23117:SF13">
    <property type="entry name" value="GUANYLATE KINASE"/>
    <property type="match status" value="1"/>
</dbReference>
<proteinExistence type="inferred from homology"/>
<dbReference type="InterPro" id="IPR008144">
    <property type="entry name" value="Guanylate_kin-like_dom"/>
</dbReference>
<evidence type="ECO:0000256" key="11">
    <source>
        <dbReference type="ARBA" id="ARBA00030128"/>
    </source>
</evidence>
<dbReference type="InterPro" id="IPR017665">
    <property type="entry name" value="Guanylate_kinase"/>
</dbReference>
<dbReference type="PROSITE" id="PS00856">
    <property type="entry name" value="GUANYLATE_KINASE_1"/>
    <property type="match status" value="1"/>
</dbReference>
<dbReference type="InterPro" id="IPR020590">
    <property type="entry name" value="Guanylate_kinase_CS"/>
</dbReference>
<evidence type="ECO:0000256" key="10">
    <source>
        <dbReference type="ARBA" id="ARBA00022840"/>
    </source>
</evidence>
<evidence type="ECO:0000313" key="16">
    <source>
        <dbReference type="Proteomes" id="UP000199053"/>
    </source>
</evidence>
<evidence type="ECO:0000256" key="1">
    <source>
        <dbReference type="ARBA" id="ARBA00003531"/>
    </source>
</evidence>
<dbReference type="STRING" id="246191.SAMN05660337_2721"/>
<comment type="catalytic activity">
    <reaction evidence="12 13">
        <text>GMP + ATP = GDP + ADP</text>
        <dbReference type="Rhea" id="RHEA:20780"/>
        <dbReference type="ChEBI" id="CHEBI:30616"/>
        <dbReference type="ChEBI" id="CHEBI:58115"/>
        <dbReference type="ChEBI" id="CHEBI:58189"/>
        <dbReference type="ChEBI" id="CHEBI:456216"/>
        <dbReference type="EC" id="2.7.4.8"/>
    </reaction>
</comment>
<evidence type="ECO:0000256" key="8">
    <source>
        <dbReference type="ARBA" id="ARBA00022741"/>
    </source>
</evidence>
<evidence type="ECO:0000256" key="13">
    <source>
        <dbReference type="HAMAP-Rule" id="MF_00328"/>
    </source>
</evidence>
<protein>
    <recommendedName>
        <fullName evidence="5 13">Guanylate kinase</fullName>
        <ecNumber evidence="4 13">2.7.4.8</ecNumber>
    </recommendedName>
    <alternativeName>
        <fullName evidence="11 13">GMP kinase</fullName>
    </alternativeName>
</protein>
<evidence type="ECO:0000256" key="7">
    <source>
        <dbReference type="ARBA" id="ARBA00022679"/>
    </source>
</evidence>